<proteinExistence type="inferred from homology"/>
<evidence type="ECO:0000313" key="15">
    <source>
        <dbReference type="EMBL" id="SEO38051.1"/>
    </source>
</evidence>
<dbReference type="Gene3D" id="2.40.170.20">
    <property type="entry name" value="TonB-dependent receptor, beta-barrel domain"/>
    <property type="match status" value="1"/>
</dbReference>
<keyword evidence="6" id="KW-0406">Ion transport</keyword>
<dbReference type="PROSITE" id="PS52016">
    <property type="entry name" value="TONB_DEPENDENT_REC_3"/>
    <property type="match status" value="1"/>
</dbReference>
<dbReference type="AlphaFoldDB" id="A0A1H8P8E1"/>
<dbReference type="InterPro" id="IPR000531">
    <property type="entry name" value="Beta-barrel_TonB"/>
</dbReference>
<dbReference type="Gene3D" id="2.170.130.10">
    <property type="entry name" value="TonB-dependent receptor, plug domain"/>
    <property type="match status" value="1"/>
</dbReference>
<dbReference type="Pfam" id="PF07715">
    <property type="entry name" value="Plug"/>
    <property type="match status" value="1"/>
</dbReference>
<reference evidence="15 16" key="1">
    <citation type="submission" date="2016-10" db="EMBL/GenBank/DDBJ databases">
        <authorList>
            <person name="de Groot N.N."/>
        </authorList>
    </citation>
    <scope>NUCLEOTIDE SEQUENCE [LARGE SCALE GENOMIC DNA]</scope>
    <source>
        <strain evidence="15 16">DSM 8512</strain>
    </source>
</reference>
<keyword evidence="15" id="KW-0675">Receptor</keyword>
<evidence type="ECO:0000256" key="10">
    <source>
        <dbReference type="PROSITE-ProRule" id="PRU01360"/>
    </source>
</evidence>
<dbReference type="PANTHER" id="PTHR30069:SF53">
    <property type="entry name" value="COLICIN I RECEPTOR-RELATED"/>
    <property type="match status" value="1"/>
</dbReference>
<dbReference type="InterPro" id="IPR012910">
    <property type="entry name" value="Plug_dom"/>
</dbReference>
<evidence type="ECO:0000256" key="3">
    <source>
        <dbReference type="ARBA" id="ARBA00022452"/>
    </source>
</evidence>
<keyword evidence="9 10" id="KW-0998">Cell outer membrane</keyword>
<keyword evidence="2 10" id="KW-0813">Transport</keyword>
<gene>
    <name evidence="15" type="ORF">SAMN04489859_10847</name>
</gene>
<evidence type="ECO:0000313" key="16">
    <source>
        <dbReference type="Proteomes" id="UP000199054"/>
    </source>
</evidence>
<name>A0A1H8P8E1_9RHOB</name>
<dbReference type="EMBL" id="FODE01000084">
    <property type="protein sequence ID" value="SEO38051.1"/>
    <property type="molecule type" value="Genomic_DNA"/>
</dbReference>
<evidence type="ECO:0000256" key="1">
    <source>
        <dbReference type="ARBA" id="ARBA00004571"/>
    </source>
</evidence>
<dbReference type="InterPro" id="IPR037066">
    <property type="entry name" value="Plug_dom_sf"/>
</dbReference>
<dbReference type="InterPro" id="IPR039426">
    <property type="entry name" value="TonB-dep_rcpt-like"/>
</dbReference>
<dbReference type="PANTHER" id="PTHR30069">
    <property type="entry name" value="TONB-DEPENDENT OUTER MEMBRANE RECEPTOR"/>
    <property type="match status" value="1"/>
</dbReference>
<evidence type="ECO:0000256" key="5">
    <source>
        <dbReference type="ARBA" id="ARBA00022729"/>
    </source>
</evidence>
<evidence type="ECO:0000256" key="11">
    <source>
        <dbReference type="RuleBase" id="RU003357"/>
    </source>
</evidence>
<evidence type="ECO:0000256" key="4">
    <source>
        <dbReference type="ARBA" id="ARBA00022692"/>
    </source>
</evidence>
<dbReference type="GO" id="GO:0015344">
    <property type="term" value="F:siderophore uptake transmembrane transporter activity"/>
    <property type="evidence" value="ECO:0007669"/>
    <property type="project" value="TreeGrafter"/>
</dbReference>
<feature type="domain" description="TonB-dependent receptor plug" evidence="14">
    <location>
        <begin position="59"/>
        <end position="167"/>
    </location>
</feature>
<evidence type="ECO:0000256" key="7">
    <source>
        <dbReference type="ARBA" id="ARBA00023077"/>
    </source>
</evidence>
<dbReference type="SUPFAM" id="SSF56935">
    <property type="entry name" value="Porins"/>
    <property type="match status" value="1"/>
</dbReference>
<dbReference type="STRING" id="34002.SAMN04489859_10847"/>
<evidence type="ECO:0000259" key="14">
    <source>
        <dbReference type="Pfam" id="PF07715"/>
    </source>
</evidence>
<keyword evidence="4 10" id="KW-0812">Transmembrane</keyword>
<evidence type="ECO:0000256" key="2">
    <source>
        <dbReference type="ARBA" id="ARBA00022448"/>
    </source>
</evidence>
<evidence type="ECO:0000256" key="8">
    <source>
        <dbReference type="ARBA" id="ARBA00023136"/>
    </source>
</evidence>
<keyword evidence="7 11" id="KW-0798">TonB box</keyword>
<keyword evidence="16" id="KW-1185">Reference proteome</keyword>
<dbReference type="Pfam" id="PF00593">
    <property type="entry name" value="TonB_dep_Rec_b-barrel"/>
    <property type="match status" value="1"/>
</dbReference>
<feature type="chain" id="PRO_5011789244" evidence="12">
    <location>
        <begin position="34"/>
        <end position="433"/>
    </location>
</feature>
<protein>
    <submittedName>
        <fullName evidence="15">TonB-dependent Receptor Plug Domain</fullName>
    </submittedName>
</protein>
<evidence type="ECO:0000256" key="9">
    <source>
        <dbReference type="ARBA" id="ARBA00023237"/>
    </source>
</evidence>
<comment type="subcellular location">
    <subcellularLocation>
        <location evidence="1 10">Cell outer membrane</location>
        <topology evidence="1 10">Multi-pass membrane protein</topology>
    </subcellularLocation>
</comment>
<evidence type="ECO:0000256" key="6">
    <source>
        <dbReference type="ARBA" id="ARBA00023065"/>
    </source>
</evidence>
<comment type="similarity">
    <text evidence="10 11">Belongs to the TonB-dependent receptor family.</text>
</comment>
<dbReference type="InterPro" id="IPR036942">
    <property type="entry name" value="Beta-barrel_TonB_sf"/>
</dbReference>
<evidence type="ECO:0000256" key="12">
    <source>
        <dbReference type="SAM" id="SignalP"/>
    </source>
</evidence>
<keyword evidence="3 10" id="KW-1134">Transmembrane beta strand</keyword>
<feature type="signal peptide" evidence="12">
    <location>
        <begin position="1"/>
        <end position="33"/>
    </location>
</feature>
<keyword evidence="5 12" id="KW-0732">Signal</keyword>
<dbReference type="CDD" id="cd01347">
    <property type="entry name" value="ligand_gated_channel"/>
    <property type="match status" value="1"/>
</dbReference>
<evidence type="ECO:0000259" key="13">
    <source>
        <dbReference type="Pfam" id="PF00593"/>
    </source>
</evidence>
<organism evidence="15 16">
    <name type="scientific">Paracoccus alcaliphilus</name>
    <dbReference type="NCBI Taxonomy" id="34002"/>
    <lineage>
        <taxon>Bacteria</taxon>
        <taxon>Pseudomonadati</taxon>
        <taxon>Pseudomonadota</taxon>
        <taxon>Alphaproteobacteria</taxon>
        <taxon>Rhodobacterales</taxon>
        <taxon>Paracoccaceae</taxon>
        <taxon>Paracoccus</taxon>
    </lineage>
</organism>
<dbReference type="Proteomes" id="UP000199054">
    <property type="component" value="Unassembled WGS sequence"/>
</dbReference>
<dbReference type="GO" id="GO:0044718">
    <property type="term" value="P:siderophore transmembrane transport"/>
    <property type="evidence" value="ECO:0007669"/>
    <property type="project" value="TreeGrafter"/>
</dbReference>
<feature type="domain" description="TonB-dependent receptor-like beta-barrel" evidence="13">
    <location>
        <begin position="219"/>
        <end position="433"/>
    </location>
</feature>
<accession>A0A1H8P8E1</accession>
<dbReference type="GO" id="GO:0009279">
    <property type="term" value="C:cell outer membrane"/>
    <property type="evidence" value="ECO:0007669"/>
    <property type="project" value="UniProtKB-SubCell"/>
</dbReference>
<keyword evidence="8 10" id="KW-0472">Membrane</keyword>
<sequence>MSSKFPPRSGKGRNLRAVLLTLTALSTPVMAHAQTEFDAEPVVLDEILVTSASSIATSVQDAPASITVIDQEKIQASGARDVRDVLRTVPGLNLTRGNDGNSNVSFRGLANSRTLTLIDGKRINGRNTFSRHYQGDLQIVPVDAIERIEIVRGPMSTLYGSDAMGGVINIITKKATDIWSGSVTTDFGFGDESSTADSRSISAYISGPLAQNLSLSAWAKLSEIDSPDPYGYTESRGELIPQYGSNGTRTTTLGARLTWTPLDGQEWGFEAQTSIDDYLAEDGDHDTNEVSKESIALTNDWQIGGGSLSSYLRYENADNKSWNSTDGIWNEAIDYETVTLESRYTAQTNVGGRVLDYTVGGLISREELNDPNTSTEVIAGSVNASALYAEGRLQVNDALSLTGGLRLDHHERYGNHLTPRIYANYDFGNGLML</sequence>